<keyword evidence="3" id="KW-1185">Reference proteome</keyword>
<proteinExistence type="predicted"/>
<protein>
    <submittedName>
        <fullName evidence="2">Nif11-like leader peptide family natural product</fullName>
    </submittedName>
</protein>
<accession>A0ABY3C4L9</accession>
<dbReference type="RefSeq" id="WP_143733277.1">
    <property type="nucleotide sequence ID" value="NZ_RYFG02000121.1"/>
</dbReference>
<name>A0ABY3C4L9_9GAMM</name>
<comment type="caution">
    <text evidence="2">The sequence shown here is derived from an EMBL/GenBank/DDBJ whole genome shotgun (WGS) entry which is preliminary data.</text>
</comment>
<dbReference type="Proteomes" id="UP000733744">
    <property type="component" value="Unassembled WGS sequence"/>
</dbReference>
<dbReference type="EMBL" id="RYFG02000121">
    <property type="protein sequence ID" value="TRW89618.1"/>
    <property type="molecule type" value="Genomic_DNA"/>
</dbReference>
<reference evidence="2 3" key="1">
    <citation type="journal article" date="2019" name="Antonie Van Leeuwenhoek">
        <title>Description of 'Ca. Methylobacter oryzae' KRF1, a novel species from the environmentally important Methylobacter clade 2.</title>
        <authorList>
            <person name="Khatri K."/>
            <person name="Mohite J.A."/>
            <person name="Pandit P.S."/>
            <person name="Bahulikar R."/>
            <person name="Rahalkar M.C."/>
        </authorList>
    </citation>
    <scope>NUCLEOTIDE SEQUENCE [LARGE SCALE GENOMIC DNA]</scope>
    <source>
        <strain evidence="2 3">KRF1</strain>
    </source>
</reference>
<evidence type="ECO:0000259" key="1">
    <source>
        <dbReference type="Pfam" id="PF07862"/>
    </source>
</evidence>
<dbReference type="InterPro" id="IPR012903">
    <property type="entry name" value="Nif11"/>
</dbReference>
<dbReference type="InterPro" id="IPR022516">
    <property type="entry name" value="CHP03798_Ocin"/>
</dbReference>
<sequence>MSVESAIAYIKRMRSDEVFRSTVNACEDEQANWSYLKEQGFEFSRQEFLQARDAIYAEYGITPEF</sequence>
<evidence type="ECO:0000313" key="3">
    <source>
        <dbReference type="Proteomes" id="UP000733744"/>
    </source>
</evidence>
<gene>
    <name evidence="2" type="ORF">EKO24_021405</name>
</gene>
<organism evidence="2 3">
    <name type="scientific">Candidatus Methylobacter oryzae</name>
    <dbReference type="NCBI Taxonomy" id="2497749"/>
    <lineage>
        <taxon>Bacteria</taxon>
        <taxon>Pseudomonadati</taxon>
        <taxon>Pseudomonadota</taxon>
        <taxon>Gammaproteobacteria</taxon>
        <taxon>Methylococcales</taxon>
        <taxon>Methylococcaceae</taxon>
        <taxon>Methylobacter</taxon>
    </lineage>
</organism>
<feature type="domain" description="Nif11" evidence="1">
    <location>
        <begin position="1"/>
        <end position="48"/>
    </location>
</feature>
<dbReference type="Pfam" id="PF07862">
    <property type="entry name" value="Nif11"/>
    <property type="match status" value="1"/>
</dbReference>
<dbReference type="NCBIfam" id="TIGR03798">
    <property type="entry name" value="leader_Nif11"/>
    <property type="match status" value="1"/>
</dbReference>
<evidence type="ECO:0000313" key="2">
    <source>
        <dbReference type="EMBL" id="TRW89618.1"/>
    </source>
</evidence>